<proteinExistence type="predicted"/>
<keyword evidence="3" id="KW-1185">Reference proteome</keyword>
<gene>
    <name evidence="2" type="ORF">CROQUDRAFT_47491</name>
</gene>
<dbReference type="Gene3D" id="3.60.10.10">
    <property type="entry name" value="Endonuclease/exonuclease/phosphatase"/>
    <property type="match status" value="1"/>
</dbReference>
<dbReference type="InterPro" id="IPR036691">
    <property type="entry name" value="Endo/exonu/phosph_ase_sf"/>
</dbReference>
<comment type="caution">
    <text evidence="2">The sequence shown here is derived from an EMBL/GenBank/DDBJ whole genome shotgun (WGS) entry which is preliminary data.</text>
</comment>
<dbReference type="AlphaFoldDB" id="A0A9P6NHI0"/>
<evidence type="ECO:0000256" key="1">
    <source>
        <dbReference type="SAM" id="MobiDB-lite"/>
    </source>
</evidence>
<organism evidence="2 3">
    <name type="scientific">Cronartium quercuum f. sp. fusiforme G11</name>
    <dbReference type="NCBI Taxonomy" id="708437"/>
    <lineage>
        <taxon>Eukaryota</taxon>
        <taxon>Fungi</taxon>
        <taxon>Dikarya</taxon>
        <taxon>Basidiomycota</taxon>
        <taxon>Pucciniomycotina</taxon>
        <taxon>Pucciniomycetes</taxon>
        <taxon>Pucciniales</taxon>
        <taxon>Coleosporiaceae</taxon>
        <taxon>Cronartium</taxon>
    </lineage>
</organism>
<dbReference type="EMBL" id="MU167298">
    <property type="protein sequence ID" value="KAG0144287.1"/>
    <property type="molecule type" value="Genomic_DNA"/>
</dbReference>
<evidence type="ECO:0000313" key="3">
    <source>
        <dbReference type="Proteomes" id="UP000886653"/>
    </source>
</evidence>
<evidence type="ECO:0008006" key="4">
    <source>
        <dbReference type="Google" id="ProtNLM"/>
    </source>
</evidence>
<sequence>MLDRPLNPIQTLPLPPPSPTTAHQPLPQQDVNLDPHSFKIVHFNAHKSLVVTHEILTHTEFDVIALQEPGINPYTLQPPPHQAWNLFTQYDYKPSDYHTCPRTCIYTSKAIPLFNITHLPSNSDIISTIEIQSLSPSLPPFRLISCYNLLLWDSQFGGQNLSRNFDSTTQR</sequence>
<dbReference type="SUPFAM" id="SSF56219">
    <property type="entry name" value="DNase I-like"/>
    <property type="match status" value="1"/>
</dbReference>
<evidence type="ECO:0000313" key="2">
    <source>
        <dbReference type="EMBL" id="KAG0144287.1"/>
    </source>
</evidence>
<feature type="region of interest" description="Disordered" evidence="1">
    <location>
        <begin position="1"/>
        <end position="29"/>
    </location>
</feature>
<protein>
    <recommendedName>
        <fullName evidence="4">Endonuclease/exonuclease/phosphatase domain-containing protein</fullName>
    </recommendedName>
</protein>
<dbReference type="Proteomes" id="UP000886653">
    <property type="component" value="Unassembled WGS sequence"/>
</dbReference>
<name>A0A9P6NHI0_9BASI</name>
<reference evidence="2" key="1">
    <citation type="submission" date="2013-11" db="EMBL/GenBank/DDBJ databases">
        <title>Genome sequence of the fusiform rust pathogen reveals effectors for host alternation and coevolution with pine.</title>
        <authorList>
            <consortium name="DOE Joint Genome Institute"/>
            <person name="Smith K."/>
            <person name="Pendleton A."/>
            <person name="Kubisiak T."/>
            <person name="Anderson C."/>
            <person name="Salamov A."/>
            <person name="Aerts A."/>
            <person name="Riley R."/>
            <person name="Clum A."/>
            <person name="Lindquist E."/>
            <person name="Ence D."/>
            <person name="Campbell M."/>
            <person name="Kronenberg Z."/>
            <person name="Feau N."/>
            <person name="Dhillon B."/>
            <person name="Hamelin R."/>
            <person name="Burleigh J."/>
            <person name="Smith J."/>
            <person name="Yandell M."/>
            <person name="Nelson C."/>
            <person name="Grigoriev I."/>
            <person name="Davis J."/>
        </authorList>
    </citation>
    <scope>NUCLEOTIDE SEQUENCE</scope>
    <source>
        <strain evidence="2">G11</strain>
    </source>
</reference>
<accession>A0A9P6NHI0</accession>
<feature type="compositionally biased region" description="Low complexity" evidence="1">
    <location>
        <begin position="1"/>
        <end position="12"/>
    </location>
</feature>